<keyword evidence="3" id="KW-1185">Reference proteome</keyword>
<dbReference type="InterPro" id="IPR000120">
    <property type="entry name" value="Amidase"/>
</dbReference>
<dbReference type="InterPro" id="IPR036928">
    <property type="entry name" value="AS_sf"/>
</dbReference>
<dbReference type="EMBL" id="JAPWDQ010000001">
    <property type="protein sequence ID" value="KAJ5495350.1"/>
    <property type="molecule type" value="Genomic_DNA"/>
</dbReference>
<gene>
    <name evidence="2" type="ORF">N7539_000466</name>
</gene>
<dbReference type="Gene3D" id="3.90.1300.10">
    <property type="entry name" value="Amidase signature (AS) domain"/>
    <property type="match status" value="1"/>
</dbReference>
<protein>
    <submittedName>
        <fullName evidence="2">Amidase</fullName>
    </submittedName>
</protein>
<feature type="domain" description="Amidase" evidence="1">
    <location>
        <begin position="35"/>
        <end position="303"/>
    </location>
</feature>
<evidence type="ECO:0000259" key="1">
    <source>
        <dbReference type="Pfam" id="PF01425"/>
    </source>
</evidence>
<dbReference type="InterPro" id="IPR023631">
    <property type="entry name" value="Amidase_dom"/>
</dbReference>
<proteinExistence type="predicted"/>
<dbReference type="PANTHER" id="PTHR11895:SF170">
    <property type="entry name" value="AMIDASE"/>
    <property type="match status" value="1"/>
</dbReference>
<sequence>MTARRAWMLYRITSLDQIKSLIRARVHVVQLEKSVGLKPTYGRVPYTGISSGDALDDHVEPPARTLLDAALCLDLISGYDGIDDRSVGSPLPGSTSFASALQSSLDSLKEFRVGVLTEGFNHDFISPIVNHSVLAAASRFAELGATVEQRISGAQILLGLNTGRSGLSMTEIDSAWLPWTDDRFQRAFPSTKDVLINGLYLVRNIPGLYGKSVNIGRQIRDKYETLSQRLDVLVMPTTPIVAPKNAKGGSPVDSLTPSMGLTINTATFNVAGRPTISIPIGLAPASDGGDVTLPVGIQLVGETVERGKDFFQAAHTWEIHHNWEKMHFHGNLY</sequence>
<dbReference type="GO" id="GO:0003824">
    <property type="term" value="F:catalytic activity"/>
    <property type="evidence" value="ECO:0007669"/>
    <property type="project" value="InterPro"/>
</dbReference>
<comment type="caution">
    <text evidence="2">The sequence shown here is derived from an EMBL/GenBank/DDBJ whole genome shotgun (WGS) entry which is preliminary data.</text>
</comment>
<evidence type="ECO:0000313" key="2">
    <source>
        <dbReference type="EMBL" id="KAJ5495350.1"/>
    </source>
</evidence>
<dbReference type="SUPFAM" id="SSF75304">
    <property type="entry name" value="Amidase signature (AS) enzymes"/>
    <property type="match status" value="1"/>
</dbReference>
<dbReference type="Proteomes" id="UP001148312">
    <property type="component" value="Unassembled WGS sequence"/>
</dbReference>
<name>A0A9W9XMR4_9EURO</name>
<organism evidence="2 3">
    <name type="scientific">Penicillium diatomitis</name>
    <dbReference type="NCBI Taxonomy" id="2819901"/>
    <lineage>
        <taxon>Eukaryota</taxon>
        <taxon>Fungi</taxon>
        <taxon>Dikarya</taxon>
        <taxon>Ascomycota</taxon>
        <taxon>Pezizomycotina</taxon>
        <taxon>Eurotiomycetes</taxon>
        <taxon>Eurotiomycetidae</taxon>
        <taxon>Eurotiales</taxon>
        <taxon>Aspergillaceae</taxon>
        <taxon>Penicillium</taxon>
    </lineage>
</organism>
<reference evidence="2" key="1">
    <citation type="submission" date="2022-12" db="EMBL/GenBank/DDBJ databases">
        <authorList>
            <person name="Petersen C."/>
        </authorList>
    </citation>
    <scope>NUCLEOTIDE SEQUENCE</scope>
    <source>
        <strain evidence="2">IBT 30728</strain>
    </source>
</reference>
<dbReference type="GeneID" id="81620319"/>
<dbReference type="Pfam" id="PF01425">
    <property type="entry name" value="Amidase"/>
    <property type="match status" value="1"/>
</dbReference>
<dbReference type="RefSeq" id="XP_056794363.1">
    <property type="nucleotide sequence ID" value="XM_056930070.1"/>
</dbReference>
<dbReference type="AlphaFoldDB" id="A0A9W9XMR4"/>
<dbReference type="PANTHER" id="PTHR11895">
    <property type="entry name" value="TRANSAMIDASE"/>
    <property type="match status" value="1"/>
</dbReference>
<accession>A0A9W9XMR4</accession>
<evidence type="ECO:0000313" key="3">
    <source>
        <dbReference type="Proteomes" id="UP001148312"/>
    </source>
</evidence>
<reference evidence="2" key="2">
    <citation type="journal article" date="2023" name="IMA Fungus">
        <title>Comparative genomic study of the Penicillium genus elucidates a diverse pangenome and 15 lateral gene transfer events.</title>
        <authorList>
            <person name="Petersen C."/>
            <person name="Sorensen T."/>
            <person name="Nielsen M.R."/>
            <person name="Sondergaard T.E."/>
            <person name="Sorensen J.L."/>
            <person name="Fitzpatrick D.A."/>
            <person name="Frisvad J.C."/>
            <person name="Nielsen K.L."/>
        </authorList>
    </citation>
    <scope>NUCLEOTIDE SEQUENCE</scope>
    <source>
        <strain evidence="2">IBT 30728</strain>
    </source>
</reference>